<protein>
    <submittedName>
        <fullName evidence="2">Membrane protein</fullName>
    </submittedName>
</protein>
<organism evidence="2 3">
    <name type="scientific">Salmonella enterica I</name>
    <dbReference type="NCBI Taxonomy" id="59201"/>
    <lineage>
        <taxon>Bacteria</taxon>
        <taxon>Pseudomonadati</taxon>
        <taxon>Pseudomonadota</taxon>
        <taxon>Gammaproteobacteria</taxon>
        <taxon>Enterobacterales</taxon>
        <taxon>Enterobacteriaceae</taxon>
        <taxon>Salmonella</taxon>
    </lineage>
</organism>
<name>A0A379WXW5_SALET</name>
<keyword evidence="1" id="KW-0472">Membrane</keyword>
<gene>
    <name evidence="2" type="primary">ybjO</name>
    <name evidence="2" type="ORF">NCTC8261_04785</name>
</gene>
<evidence type="ECO:0000256" key="1">
    <source>
        <dbReference type="SAM" id="Phobius"/>
    </source>
</evidence>
<keyword evidence="1" id="KW-1133">Transmembrane helix</keyword>
<feature type="transmembrane region" description="Helical" evidence="1">
    <location>
        <begin position="6"/>
        <end position="27"/>
    </location>
</feature>
<accession>A0A379WXW5</accession>
<feature type="transmembrane region" description="Helical" evidence="1">
    <location>
        <begin position="199"/>
        <end position="217"/>
    </location>
</feature>
<dbReference type="InterPro" id="IPR019703">
    <property type="entry name" value="YbjO_DH-like"/>
</dbReference>
<feature type="transmembrane region" description="Helical" evidence="1">
    <location>
        <begin position="83"/>
        <end position="107"/>
    </location>
</feature>
<dbReference type="Proteomes" id="UP000254712">
    <property type="component" value="Unassembled WGS sequence"/>
</dbReference>
<sequence length="226" mass="25168">MNPEINALATLILGVVGIVGFIAWYLMARAENSGFAISSVQDAAEATKIFHYGNALPRGSRHHFQGRHSLGFIKQSTSSHARLNVPTLVQVAAMAIILIRGLDVLMIMNTLGIRGMGEFIHRSVQTWSLTLVFLASLVLVFVEIYCAFSLVKGRSWARWVYLATQIIVSGYLWAASLGYGYPELFSIAGESKRDILHSLVMQKLPDLLILFLLFIPAPSRRFFRLQ</sequence>
<keyword evidence="1" id="KW-0812">Transmembrane</keyword>
<dbReference type="Pfam" id="PF10767">
    <property type="entry name" value="YbjO_DH-like"/>
    <property type="match status" value="1"/>
</dbReference>
<dbReference type="EMBL" id="UGXT01000002">
    <property type="protein sequence ID" value="SUH38458.1"/>
    <property type="molecule type" value="Genomic_DNA"/>
</dbReference>
<dbReference type="AlphaFoldDB" id="A0A379WXW5"/>
<feature type="transmembrane region" description="Helical" evidence="1">
    <location>
        <begin position="160"/>
        <end position="179"/>
    </location>
</feature>
<evidence type="ECO:0000313" key="2">
    <source>
        <dbReference type="EMBL" id="SUH38458.1"/>
    </source>
</evidence>
<proteinExistence type="predicted"/>
<evidence type="ECO:0000313" key="3">
    <source>
        <dbReference type="Proteomes" id="UP000254712"/>
    </source>
</evidence>
<reference evidence="2 3" key="1">
    <citation type="submission" date="2018-06" db="EMBL/GenBank/DDBJ databases">
        <authorList>
            <consortium name="Pathogen Informatics"/>
            <person name="Doyle S."/>
        </authorList>
    </citation>
    <scope>NUCLEOTIDE SEQUENCE [LARGE SCALE GENOMIC DNA]</scope>
    <source>
        <strain evidence="2 3">NCTC8261</strain>
    </source>
</reference>
<feature type="transmembrane region" description="Helical" evidence="1">
    <location>
        <begin position="127"/>
        <end position="148"/>
    </location>
</feature>